<dbReference type="GO" id="GO:0008168">
    <property type="term" value="F:methyltransferase activity"/>
    <property type="evidence" value="ECO:0007669"/>
    <property type="project" value="UniProtKB-KW"/>
</dbReference>
<dbReference type="SUPFAM" id="SSF53335">
    <property type="entry name" value="S-adenosyl-L-methionine-dependent methyltransferases"/>
    <property type="match status" value="1"/>
</dbReference>
<dbReference type="EMBL" id="JACGLT010000001">
    <property type="protein sequence ID" value="MBA6151373.1"/>
    <property type="molecule type" value="Genomic_DNA"/>
</dbReference>
<keyword evidence="1" id="KW-0808">Transferase</keyword>
<sequence length="287" mass="33043">MSTKLKLVLYQIVSGTLGNALVFFRPEKARELSANRIALVHRNKKNLSISERLMRAALIQKLDKIQDYDVIAEQNRNFWINQSATDLFSELKDTFNTDFLPHCTFIFELLKSELSNHPEEFDTIVEIGTGNGDVLNYLSSEFPNINRFIGIDLCQDQIALNNKKYKDNKRLNFIASDAFDWIQTNGHDKTVFVTSRGVLEYFKESQLQELLNTIYNLGPTMFIAIEPNGADHNFETNPNSELYGHEPSFSHNYPHLFKNAGFNIWHFSQKVWFKATDKQTFVGAKSS</sequence>
<keyword evidence="2" id="KW-1185">Reference proteome</keyword>
<keyword evidence="1" id="KW-0489">Methyltransferase</keyword>
<dbReference type="AlphaFoldDB" id="A0A7W2M299"/>
<reference evidence="1 2" key="1">
    <citation type="submission" date="2020-07" db="EMBL/GenBank/DDBJ databases">
        <title>Bacterium isolated from marine sediment.</title>
        <authorList>
            <person name="Shang D."/>
        </authorList>
    </citation>
    <scope>NUCLEOTIDE SEQUENCE [LARGE SCALE GENOMIC DNA]</scope>
    <source>
        <strain evidence="1 2">F6074</strain>
    </source>
</reference>
<comment type="caution">
    <text evidence="1">The sequence shown here is derived from an EMBL/GenBank/DDBJ whole genome shotgun (WGS) entry which is preliminary data.</text>
</comment>
<gene>
    <name evidence="1" type="ORF">H3Z82_01375</name>
</gene>
<protein>
    <submittedName>
        <fullName evidence="1">Class I SAM-dependent methyltransferase</fullName>
    </submittedName>
</protein>
<dbReference type="Proteomes" id="UP000541857">
    <property type="component" value="Unassembled WGS sequence"/>
</dbReference>
<organism evidence="1 2">
    <name type="scientific">Gelidibacter maritimus</name>
    <dbReference type="NCBI Taxonomy" id="2761487"/>
    <lineage>
        <taxon>Bacteria</taxon>
        <taxon>Pseudomonadati</taxon>
        <taxon>Bacteroidota</taxon>
        <taxon>Flavobacteriia</taxon>
        <taxon>Flavobacteriales</taxon>
        <taxon>Flavobacteriaceae</taxon>
        <taxon>Gelidibacter</taxon>
    </lineage>
</organism>
<accession>A0A7W2M299</accession>
<dbReference type="Pfam" id="PF13489">
    <property type="entry name" value="Methyltransf_23"/>
    <property type="match status" value="1"/>
</dbReference>
<dbReference type="Gene3D" id="3.40.50.150">
    <property type="entry name" value="Vaccinia Virus protein VP39"/>
    <property type="match status" value="1"/>
</dbReference>
<dbReference type="GO" id="GO:0032259">
    <property type="term" value="P:methylation"/>
    <property type="evidence" value="ECO:0007669"/>
    <property type="project" value="UniProtKB-KW"/>
</dbReference>
<evidence type="ECO:0000313" key="1">
    <source>
        <dbReference type="EMBL" id="MBA6151373.1"/>
    </source>
</evidence>
<evidence type="ECO:0000313" key="2">
    <source>
        <dbReference type="Proteomes" id="UP000541857"/>
    </source>
</evidence>
<dbReference type="InterPro" id="IPR029063">
    <property type="entry name" value="SAM-dependent_MTases_sf"/>
</dbReference>
<name>A0A7W2M299_9FLAO</name>
<proteinExistence type="predicted"/>
<dbReference type="RefSeq" id="WP_182202085.1">
    <property type="nucleotide sequence ID" value="NZ_JACGLT010000001.1"/>
</dbReference>